<keyword evidence="2" id="KW-1185">Reference proteome</keyword>
<evidence type="ECO:0000313" key="2">
    <source>
        <dbReference type="Proteomes" id="UP001519460"/>
    </source>
</evidence>
<dbReference type="Proteomes" id="UP001519460">
    <property type="component" value="Unassembled WGS sequence"/>
</dbReference>
<evidence type="ECO:0000313" key="1">
    <source>
        <dbReference type="EMBL" id="KAK7477349.1"/>
    </source>
</evidence>
<organism evidence="1 2">
    <name type="scientific">Batillaria attramentaria</name>
    <dbReference type="NCBI Taxonomy" id="370345"/>
    <lineage>
        <taxon>Eukaryota</taxon>
        <taxon>Metazoa</taxon>
        <taxon>Spiralia</taxon>
        <taxon>Lophotrochozoa</taxon>
        <taxon>Mollusca</taxon>
        <taxon>Gastropoda</taxon>
        <taxon>Caenogastropoda</taxon>
        <taxon>Sorbeoconcha</taxon>
        <taxon>Cerithioidea</taxon>
        <taxon>Batillariidae</taxon>
        <taxon>Batillaria</taxon>
    </lineage>
</organism>
<comment type="caution">
    <text evidence="1">The sequence shown here is derived from an EMBL/GenBank/DDBJ whole genome shotgun (WGS) entry which is preliminary data.</text>
</comment>
<dbReference type="EMBL" id="JACVVK020000353">
    <property type="protein sequence ID" value="KAK7477349.1"/>
    <property type="molecule type" value="Genomic_DNA"/>
</dbReference>
<name>A0ABD0JQS8_9CAEN</name>
<dbReference type="InterPro" id="IPR015943">
    <property type="entry name" value="WD40/YVTN_repeat-like_dom_sf"/>
</dbReference>
<sequence length="139" mass="15021">MQVCSVLWSEEYRELVSAQSSADTNSILLWSAKDLNLQLFARLAPPQGRPLHQCLSPDGSTLVPRQRGVSFVTGILPPCSAPVLEGSTPLSQSMAAKLAGAWFEDSSPVLQPDLRGSYRRPSQGARRMLGKYPAALIAV</sequence>
<protein>
    <submittedName>
        <fullName evidence="1">Uncharacterized protein</fullName>
    </submittedName>
</protein>
<proteinExistence type="predicted"/>
<dbReference type="Gene3D" id="2.130.10.10">
    <property type="entry name" value="YVTN repeat-like/Quinoprotein amine dehydrogenase"/>
    <property type="match status" value="1"/>
</dbReference>
<accession>A0ABD0JQS8</accession>
<dbReference type="AlphaFoldDB" id="A0ABD0JQS8"/>
<reference evidence="1 2" key="1">
    <citation type="journal article" date="2023" name="Sci. Data">
        <title>Genome assembly of the Korean intertidal mud-creeper Batillaria attramentaria.</title>
        <authorList>
            <person name="Patra A.K."/>
            <person name="Ho P.T."/>
            <person name="Jun S."/>
            <person name="Lee S.J."/>
            <person name="Kim Y."/>
            <person name="Won Y.J."/>
        </authorList>
    </citation>
    <scope>NUCLEOTIDE SEQUENCE [LARGE SCALE GENOMIC DNA]</scope>
    <source>
        <strain evidence="1">Wonlab-2016</strain>
    </source>
</reference>
<gene>
    <name evidence="1" type="ORF">BaRGS_00031414</name>
</gene>